<evidence type="ECO:0000256" key="1">
    <source>
        <dbReference type="ARBA" id="ARBA00010254"/>
    </source>
</evidence>
<comment type="similarity">
    <text evidence="1">Belongs to the universal ribosomal protein uS17 family.</text>
</comment>
<accession>A0A2R5LFU4</accession>
<dbReference type="InterPro" id="IPR039193">
    <property type="entry name" value="Ribosomal_uS17m_metazoa"/>
</dbReference>
<dbReference type="InterPro" id="IPR012340">
    <property type="entry name" value="NA-bd_OB-fold"/>
</dbReference>
<proteinExistence type="inferred from homology"/>
<evidence type="ECO:0000256" key="2">
    <source>
        <dbReference type="ARBA" id="ARBA00022980"/>
    </source>
</evidence>
<dbReference type="GO" id="GO:0003735">
    <property type="term" value="F:structural constituent of ribosome"/>
    <property type="evidence" value="ECO:0007669"/>
    <property type="project" value="InterPro"/>
</dbReference>
<evidence type="ECO:0000313" key="4">
    <source>
        <dbReference type="EMBL" id="MBY08381.1"/>
    </source>
</evidence>
<dbReference type="PANTHER" id="PTHR24088:SF0">
    <property type="entry name" value="SMALL RIBOSOMAL SUBUNIT PROTEIN US17M"/>
    <property type="match status" value="1"/>
</dbReference>
<dbReference type="InterPro" id="IPR000266">
    <property type="entry name" value="Ribosomal_uS17"/>
</dbReference>
<dbReference type="Gene3D" id="2.40.50.140">
    <property type="entry name" value="Nucleic acid-binding proteins"/>
    <property type="match status" value="1"/>
</dbReference>
<keyword evidence="3" id="KW-0687">Ribonucleoprotein</keyword>
<dbReference type="GO" id="GO:0032543">
    <property type="term" value="P:mitochondrial translation"/>
    <property type="evidence" value="ECO:0007669"/>
    <property type="project" value="TreeGrafter"/>
</dbReference>
<keyword evidence="2" id="KW-0689">Ribosomal protein</keyword>
<sequence length="134" mass="15294">MASATSPALFLGKCITSTMRKTVCVSVPRFVLDKHLLAHYKERTEYDVLDRNEECQPGDWVLIKELPERISLRVAHKVERIVFKSGNIIDPLTGEKCIFTEFVKDVDQESEIFGISPPYKSVELPEEVPKLTEK</sequence>
<dbReference type="SUPFAM" id="SSF50249">
    <property type="entry name" value="Nucleic acid-binding proteins"/>
    <property type="match status" value="1"/>
</dbReference>
<evidence type="ECO:0000256" key="3">
    <source>
        <dbReference type="ARBA" id="ARBA00023274"/>
    </source>
</evidence>
<organism evidence="4">
    <name type="scientific">Ornithodoros turicata</name>
    <dbReference type="NCBI Taxonomy" id="34597"/>
    <lineage>
        <taxon>Eukaryota</taxon>
        <taxon>Metazoa</taxon>
        <taxon>Ecdysozoa</taxon>
        <taxon>Arthropoda</taxon>
        <taxon>Chelicerata</taxon>
        <taxon>Arachnida</taxon>
        <taxon>Acari</taxon>
        <taxon>Parasitiformes</taxon>
        <taxon>Ixodida</taxon>
        <taxon>Ixodoidea</taxon>
        <taxon>Argasidae</taxon>
        <taxon>Ornithodorinae</taxon>
        <taxon>Ornithodoros</taxon>
    </lineage>
</organism>
<dbReference type="AlphaFoldDB" id="A0A2R5LFU4"/>
<dbReference type="Pfam" id="PF00366">
    <property type="entry name" value="Ribosomal_S17"/>
    <property type="match status" value="1"/>
</dbReference>
<name>A0A2R5LFU4_9ACAR</name>
<dbReference type="GO" id="GO:0005763">
    <property type="term" value="C:mitochondrial small ribosomal subunit"/>
    <property type="evidence" value="ECO:0007669"/>
    <property type="project" value="InterPro"/>
</dbReference>
<dbReference type="PANTHER" id="PTHR24088">
    <property type="entry name" value="28S RIBOSOMAL PROTEIN S17, MITOCHONDRIAL"/>
    <property type="match status" value="1"/>
</dbReference>
<dbReference type="EMBL" id="GGLE01004255">
    <property type="protein sequence ID" value="MBY08381.1"/>
    <property type="molecule type" value="Transcribed_RNA"/>
</dbReference>
<protein>
    <submittedName>
        <fullName evidence="4">Putative mitochondrial/ ribosomal s17-like protein</fullName>
    </submittedName>
</protein>
<reference evidence="4" key="1">
    <citation type="submission" date="2018-03" db="EMBL/GenBank/DDBJ databases">
        <title>The relapsing fever spirochete Borrelia turicatae persists in the highly oxidative environment of its soft-bodied tick vector.</title>
        <authorList>
            <person name="Bourret T.J."/>
            <person name="Boyle W.K."/>
            <person name="Valenzuela J.G."/>
            <person name="Oliveira F."/>
            <person name="Lopez J.E."/>
        </authorList>
    </citation>
    <scope>NUCLEOTIDE SEQUENCE</scope>
    <source>
        <strain evidence="4">Kansas strain/isolate</strain>
        <tissue evidence="4">Salivary glands</tissue>
    </source>
</reference>